<dbReference type="PANTHER" id="PTHR11727">
    <property type="entry name" value="DIMETHYLADENOSINE TRANSFERASE"/>
    <property type="match status" value="1"/>
</dbReference>
<keyword evidence="1 7" id="KW-0963">Cytoplasm</keyword>
<dbReference type="AlphaFoldDB" id="E6WY86"/>
<dbReference type="NCBIfam" id="TIGR00755">
    <property type="entry name" value="ksgA"/>
    <property type="match status" value="1"/>
</dbReference>
<dbReference type="InterPro" id="IPR023165">
    <property type="entry name" value="rRNA_Ade_diMease-like_C"/>
</dbReference>
<evidence type="ECO:0000256" key="4">
    <source>
        <dbReference type="ARBA" id="ARBA00022679"/>
    </source>
</evidence>
<dbReference type="eggNOG" id="COG0030">
    <property type="taxonomic scope" value="Bacteria"/>
</dbReference>
<protein>
    <recommendedName>
        <fullName evidence="7">Ribosomal RNA small subunit methyltransferase A</fullName>
        <ecNumber evidence="7">2.1.1.182</ecNumber>
    </recommendedName>
    <alternativeName>
        <fullName evidence="7">16S rRNA (adenine(1518)-N(6)/adenine(1519)-N(6))-dimethyltransferase</fullName>
    </alternativeName>
    <alternativeName>
        <fullName evidence="7">16S rRNA dimethyladenosine transferase</fullName>
    </alternativeName>
    <alternativeName>
        <fullName evidence="7">16S rRNA dimethylase</fullName>
    </alternativeName>
    <alternativeName>
        <fullName evidence="7">S-adenosylmethionine-6-N', N'-adenosyl(rRNA) dimethyltransferase</fullName>
    </alternativeName>
</protein>
<dbReference type="Proteomes" id="UP000008633">
    <property type="component" value="Chromosome"/>
</dbReference>
<evidence type="ECO:0000256" key="2">
    <source>
        <dbReference type="ARBA" id="ARBA00022552"/>
    </source>
</evidence>
<keyword evidence="2 7" id="KW-0698">rRNA processing</keyword>
<proteinExistence type="inferred from homology"/>
<evidence type="ECO:0000256" key="6">
    <source>
        <dbReference type="ARBA" id="ARBA00022884"/>
    </source>
</evidence>
<keyword evidence="3 7" id="KW-0489">Methyltransferase</keyword>
<dbReference type="InterPro" id="IPR011530">
    <property type="entry name" value="rRNA_adenine_dimethylase"/>
</dbReference>
<dbReference type="Gene3D" id="3.40.50.150">
    <property type="entry name" value="Vaccinia Virus protein VP39"/>
    <property type="match status" value="1"/>
</dbReference>
<dbReference type="Pfam" id="PF00398">
    <property type="entry name" value="RrnaAD"/>
    <property type="match status" value="1"/>
</dbReference>
<comment type="subcellular location">
    <subcellularLocation>
        <location evidence="7">Cytoplasm</location>
    </subcellularLocation>
</comment>
<dbReference type="Gene3D" id="1.10.8.100">
    <property type="entry name" value="Ribosomal RNA adenine dimethylase-like, domain 2"/>
    <property type="match status" value="1"/>
</dbReference>
<evidence type="ECO:0000256" key="9">
    <source>
        <dbReference type="SAM" id="MobiDB-lite"/>
    </source>
</evidence>
<feature type="binding site" evidence="7 8">
    <location>
        <position position="19"/>
    </location>
    <ligand>
        <name>S-adenosyl-L-methionine</name>
        <dbReference type="ChEBI" id="CHEBI:59789"/>
    </ligand>
</feature>
<feature type="domain" description="Ribosomal RNA adenine methylase transferase N-terminal" evidence="10">
    <location>
        <begin position="26"/>
        <end position="197"/>
    </location>
</feature>
<dbReference type="PANTHER" id="PTHR11727:SF7">
    <property type="entry name" value="DIMETHYLADENOSINE TRANSFERASE-RELATED"/>
    <property type="match status" value="1"/>
</dbReference>
<comment type="catalytic activity">
    <reaction evidence="7">
        <text>adenosine(1518)/adenosine(1519) in 16S rRNA + 4 S-adenosyl-L-methionine = N(6)-dimethyladenosine(1518)/N(6)-dimethyladenosine(1519) in 16S rRNA + 4 S-adenosyl-L-homocysteine + 4 H(+)</text>
        <dbReference type="Rhea" id="RHEA:19609"/>
        <dbReference type="Rhea" id="RHEA-COMP:10232"/>
        <dbReference type="Rhea" id="RHEA-COMP:10233"/>
        <dbReference type="ChEBI" id="CHEBI:15378"/>
        <dbReference type="ChEBI" id="CHEBI:57856"/>
        <dbReference type="ChEBI" id="CHEBI:59789"/>
        <dbReference type="ChEBI" id="CHEBI:74411"/>
        <dbReference type="ChEBI" id="CHEBI:74493"/>
        <dbReference type="EC" id="2.1.1.182"/>
    </reaction>
</comment>
<evidence type="ECO:0000313" key="11">
    <source>
        <dbReference type="EMBL" id="ADV45334.1"/>
    </source>
</evidence>
<comment type="similarity">
    <text evidence="7">Belongs to the class I-like SAM-binding methyltransferase superfamily. rRNA adenine N(6)-methyltransferase family. RsmA subfamily.</text>
</comment>
<dbReference type="PROSITE" id="PS01131">
    <property type="entry name" value="RRNA_A_DIMETH"/>
    <property type="match status" value="1"/>
</dbReference>
<reference evidence="12" key="2">
    <citation type="submission" date="2011-01" db="EMBL/GenBank/DDBJ databases">
        <title>The complete genome of Nitratifractor salsuginis DSM 16511.</title>
        <authorList>
            <consortium name="US DOE Joint Genome Institute (JGI-PGF)"/>
            <person name="Lucas S."/>
            <person name="Copeland A."/>
            <person name="Lapidus A."/>
            <person name="Bruce D."/>
            <person name="Goodwin L."/>
            <person name="Pitluck S."/>
            <person name="Kyrpides N."/>
            <person name="Mavromatis K."/>
            <person name="Ivanova N."/>
            <person name="Mikhailova N."/>
            <person name="Zeytun A."/>
            <person name="Detter J.C."/>
            <person name="Tapia R."/>
            <person name="Han C."/>
            <person name="Land M."/>
            <person name="Hauser L."/>
            <person name="Markowitz V."/>
            <person name="Cheng J.-F."/>
            <person name="Hugenholtz P."/>
            <person name="Woyke T."/>
            <person name="Wu D."/>
            <person name="Tindall B."/>
            <person name="Schuetze A."/>
            <person name="Brambilla E."/>
            <person name="Klenk H.-P."/>
            <person name="Eisen J.A."/>
        </authorList>
    </citation>
    <scope>NUCLEOTIDE SEQUENCE [LARGE SCALE GENOMIC DNA]</scope>
    <source>
        <strain evidence="12">DSM 16511 / JCM 12458 / E9I37-1</strain>
    </source>
</reference>
<dbReference type="HAMAP" id="MF_00607">
    <property type="entry name" value="16SrRNA_methyltr_A"/>
    <property type="match status" value="1"/>
</dbReference>
<dbReference type="PROSITE" id="PS51689">
    <property type="entry name" value="SAM_RNA_A_N6_MT"/>
    <property type="match status" value="1"/>
</dbReference>
<name>E6WY86_NITSE</name>
<sequence length="286" mass="32335">MKNYRPDASQIADKRFGQNFLEDRSVVEQIIQSMPDDDLPVVEIGPGLGDLTKELVRVRPVTAFEVDKRLCDYLGKNFSREIADGRLRLECGDVLERWKNGSLIDRPYRLVANLPYYIATNIILKALRDPHCRSTLTMVQKEVAEKFAAREGDRNFSALSVLAGSVGEARIRLLVPPSAFNPPPKVESAVLEIRKEHNLTDGGFEAFLKAAFRQPRKTLMKNLSAAYPKSLLEPLFEALKLGKTLRPHQVGTTLYHRLYQALTKEPDHGKESKPINGKSEQEQLRQ</sequence>
<comment type="function">
    <text evidence="7">Specifically dimethylates two adjacent adenosines (A1518 and A1519) in the loop of a conserved hairpin near the 3'-end of 16S rRNA in the 30S particle. May play a critical role in biogenesis of 30S subunits.</text>
</comment>
<dbReference type="InterPro" id="IPR020598">
    <property type="entry name" value="rRNA_Ade_methylase_Trfase_N"/>
</dbReference>
<evidence type="ECO:0000313" key="12">
    <source>
        <dbReference type="Proteomes" id="UP000008633"/>
    </source>
</evidence>
<evidence type="ECO:0000256" key="5">
    <source>
        <dbReference type="ARBA" id="ARBA00022691"/>
    </source>
</evidence>
<feature type="binding site" evidence="7 8">
    <location>
        <position position="113"/>
    </location>
    <ligand>
        <name>S-adenosyl-L-methionine</name>
        <dbReference type="ChEBI" id="CHEBI:59789"/>
    </ligand>
</feature>
<dbReference type="InterPro" id="IPR029063">
    <property type="entry name" value="SAM-dependent_MTases_sf"/>
</dbReference>
<evidence type="ECO:0000256" key="7">
    <source>
        <dbReference type="HAMAP-Rule" id="MF_00607"/>
    </source>
</evidence>
<dbReference type="RefSeq" id="WP_013553031.1">
    <property type="nucleotide sequence ID" value="NC_014935.1"/>
</dbReference>
<feature type="binding site" evidence="7 8">
    <location>
        <position position="45"/>
    </location>
    <ligand>
        <name>S-adenosyl-L-methionine</name>
        <dbReference type="ChEBI" id="CHEBI:59789"/>
    </ligand>
</feature>
<dbReference type="SUPFAM" id="SSF53335">
    <property type="entry name" value="S-adenosyl-L-methionine-dependent methyltransferases"/>
    <property type="match status" value="1"/>
</dbReference>
<dbReference type="HOGENOM" id="CLU_041220_0_2_7"/>
<dbReference type="GO" id="GO:0003723">
    <property type="term" value="F:RNA binding"/>
    <property type="evidence" value="ECO:0007669"/>
    <property type="project" value="UniProtKB-UniRule"/>
</dbReference>
<dbReference type="InterPro" id="IPR020596">
    <property type="entry name" value="rRNA_Ade_Mease_Trfase_CS"/>
</dbReference>
<evidence type="ECO:0000259" key="10">
    <source>
        <dbReference type="SMART" id="SM00650"/>
    </source>
</evidence>
<evidence type="ECO:0000256" key="3">
    <source>
        <dbReference type="ARBA" id="ARBA00022603"/>
    </source>
</evidence>
<dbReference type="OrthoDB" id="9814755at2"/>
<feature type="region of interest" description="Disordered" evidence="9">
    <location>
        <begin position="264"/>
        <end position="286"/>
    </location>
</feature>
<dbReference type="KEGG" id="nsa:Nitsa_0061"/>
<dbReference type="EC" id="2.1.1.182" evidence="7"/>
<dbReference type="EMBL" id="CP002452">
    <property type="protein sequence ID" value="ADV45334.1"/>
    <property type="molecule type" value="Genomic_DNA"/>
</dbReference>
<dbReference type="GO" id="GO:0052908">
    <property type="term" value="F:16S rRNA (adenine(1518)-N(6)/adenine(1519)-N(6))-dimethyltransferase activity"/>
    <property type="evidence" value="ECO:0007669"/>
    <property type="project" value="UniProtKB-EC"/>
</dbReference>
<dbReference type="STRING" id="749222.Nitsa_0061"/>
<keyword evidence="6 7" id="KW-0694">RNA-binding</keyword>
<feature type="binding site" evidence="7 8">
    <location>
        <position position="21"/>
    </location>
    <ligand>
        <name>S-adenosyl-L-methionine</name>
        <dbReference type="ChEBI" id="CHEBI:59789"/>
    </ligand>
</feature>
<accession>E6WY86</accession>
<evidence type="ECO:0000256" key="8">
    <source>
        <dbReference type="PROSITE-ProRule" id="PRU01026"/>
    </source>
</evidence>
<dbReference type="GO" id="GO:0005829">
    <property type="term" value="C:cytosol"/>
    <property type="evidence" value="ECO:0007669"/>
    <property type="project" value="TreeGrafter"/>
</dbReference>
<dbReference type="SMART" id="SM00650">
    <property type="entry name" value="rADc"/>
    <property type="match status" value="1"/>
</dbReference>
<gene>
    <name evidence="7" type="primary">rsmA</name>
    <name evidence="7" type="synonym">ksgA</name>
    <name evidence="11" type="ordered locus">Nitsa_0061</name>
</gene>
<feature type="binding site" evidence="7 8">
    <location>
        <position position="65"/>
    </location>
    <ligand>
        <name>S-adenosyl-L-methionine</name>
        <dbReference type="ChEBI" id="CHEBI:59789"/>
    </ligand>
</feature>
<keyword evidence="4 7" id="KW-0808">Transferase</keyword>
<organism evidence="11 12">
    <name type="scientific">Nitratifractor salsuginis (strain DSM 16511 / JCM 12458 / E9I37-1)</name>
    <dbReference type="NCBI Taxonomy" id="749222"/>
    <lineage>
        <taxon>Bacteria</taxon>
        <taxon>Pseudomonadati</taxon>
        <taxon>Campylobacterota</taxon>
        <taxon>Epsilonproteobacteria</taxon>
        <taxon>Campylobacterales</taxon>
        <taxon>Sulfurovaceae</taxon>
        <taxon>Nitratifractor</taxon>
    </lineage>
</organism>
<keyword evidence="12" id="KW-1185">Reference proteome</keyword>
<reference evidence="11 12" key="1">
    <citation type="journal article" date="2011" name="Stand. Genomic Sci.">
        <title>Complete genome sequence of Nitratifractor salsuginis type strain (E9I37-1).</title>
        <authorList>
            <person name="Anderson I."/>
            <person name="Sikorski J."/>
            <person name="Zeytun A."/>
            <person name="Nolan M."/>
            <person name="Lapidus A."/>
            <person name="Lucas S."/>
            <person name="Hammon N."/>
            <person name="Deshpande S."/>
            <person name="Cheng J.F."/>
            <person name="Tapia R."/>
            <person name="Han C."/>
            <person name="Goodwin L."/>
            <person name="Pitluck S."/>
            <person name="Liolios K."/>
            <person name="Pagani I."/>
            <person name="Ivanova N."/>
            <person name="Huntemann M."/>
            <person name="Mavromatis K."/>
            <person name="Ovchinikova G."/>
            <person name="Pati A."/>
            <person name="Chen A."/>
            <person name="Palaniappan K."/>
            <person name="Land M."/>
            <person name="Hauser L."/>
            <person name="Brambilla E.M."/>
            <person name="Ngatchou-Djao O.D."/>
            <person name="Rohde M."/>
            <person name="Tindall B.J."/>
            <person name="Goker M."/>
            <person name="Detter J.C."/>
            <person name="Woyke T."/>
            <person name="Bristow J."/>
            <person name="Eisen J.A."/>
            <person name="Markowitz V."/>
            <person name="Hugenholtz P."/>
            <person name="Klenk H.P."/>
            <person name="Kyrpides N.C."/>
        </authorList>
    </citation>
    <scope>NUCLEOTIDE SEQUENCE [LARGE SCALE GENOMIC DNA]</scope>
    <source>
        <strain evidence="12">DSM 16511 / JCM 12458 / E9I37-1</strain>
    </source>
</reference>
<feature type="binding site" evidence="7 8">
    <location>
        <position position="93"/>
    </location>
    <ligand>
        <name>S-adenosyl-L-methionine</name>
        <dbReference type="ChEBI" id="CHEBI:59789"/>
    </ligand>
</feature>
<dbReference type="InterPro" id="IPR001737">
    <property type="entry name" value="KsgA/Erm"/>
</dbReference>
<keyword evidence="5 7" id="KW-0949">S-adenosyl-L-methionine</keyword>
<evidence type="ECO:0000256" key="1">
    <source>
        <dbReference type="ARBA" id="ARBA00022490"/>
    </source>
</evidence>